<proteinExistence type="predicted"/>
<evidence type="ECO:0000313" key="1">
    <source>
        <dbReference type="EMBL" id="XRI77957.1"/>
    </source>
</evidence>
<protein>
    <submittedName>
        <fullName evidence="1">Bifunctional methylenetetrahydrofolate dehydrogenase/methenyltetrahydrofolate cyclohydrolase FolD</fullName>
        <ecNumber evidence="1">1.5.1.5</ecNumber>
        <ecNumber evidence="1">3.5.4.9</ecNumber>
    </submittedName>
</protein>
<reference evidence="1 2" key="1">
    <citation type="journal article" date="2019" name="Int. J. Syst. Evol. Microbiol.">
        <title>Acidithiobacillus sulfuriphilus sp. nov.: an extremely acidophilic sulfur-oxidizing chemolithotroph isolated from a neutral pH environment.</title>
        <authorList>
            <person name="Falagan C."/>
            <person name="Moya-Beltran A."/>
            <person name="Castro M."/>
            <person name="Quatrini R."/>
            <person name="Johnson D.B."/>
        </authorList>
    </citation>
    <scope>NUCLEOTIDE SEQUENCE [LARGE SCALE GENOMIC DNA]</scope>
    <source>
        <strain evidence="1 2">CJ-2</strain>
    </source>
</reference>
<evidence type="ECO:0000313" key="2">
    <source>
        <dbReference type="Proteomes" id="UP000271650"/>
    </source>
</evidence>
<dbReference type="EC" id="1.5.1.5" evidence="1"/>
<gene>
    <name evidence="1" type="primary">folD</name>
    <name evidence="1" type="ORF">EC580_004585</name>
</gene>
<dbReference type="EMBL" id="CP127527">
    <property type="protein sequence ID" value="XRI77957.1"/>
    <property type="molecule type" value="Genomic_DNA"/>
</dbReference>
<name>A0ACD5HQH3_9PROT</name>
<organism evidence="1 2">
    <name type="scientific">Acidithiobacillus sulfuriphilus</name>
    <dbReference type="NCBI Taxonomy" id="1867749"/>
    <lineage>
        <taxon>Bacteria</taxon>
        <taxon>Pseudomonadati</taxon>
        <taxon>Pseudomonadota</taxon>
        <taxon>Acidithiobacillia</taxon>
        <taxon>Acidithiobacillales</taxon>
        <taxon>Acidithiobacillaceae</taxon>
        <taxon>Acidithiobacillus</taxon>
    </lineage>
</organism>
<keyword evidence="2" id="KW-1185">Reference proteome</keyword>
<dbReference type="Proteomes" id="UP000271650">
    <property type="component" value="Chromosome"/>
</dbReference>
<dbReference type="EC" id="3.5.4.9" evidence="1"/>
<keyword evidence="1" id="KW-0560">Oxidoreductase</keyword>
<accession>A0ACD5HQH3</accession>
<sequence>MNDRDGWGPPHLSVLWLARDLNDQLSTYGRSSMTAKILDGKWLSKSLRQKLRERAAILLEGGIQPGLAVVLLGDDPASKVYVNNKVRACEECGVKSFRHALPPNTTEKSVLSTIAALNADPEIHGILVQTPLPSHINMRRILESISIDKDVDGFHLYNIGGLVVGNSIFPPCTPYGVQLLLETAGIDVSGKNVVVVGASNIVGKPMALMLLQKEATITICHIKTRDLAQHTILADILIVAAGQPKLIVPQMVKRGVVVIDVGINRMPDGSIVGDVDFDGVRKKASWITPVPGGVGPMTVTMLIENTVHAAERKKL</sequence>
<keyword evidence="1" id="KW-0378">Hydrolase</keyword>